<evidence type="ECO:0000259" key="1">
    <source>
        <dbReference type="Pfam" id="PF13837"/>
    </source>
</evidence>
<name>A0A9J6F6P2_HAELO</name>
<dbReference type="InterPro" id="IPR044822">
    <property type="entry name" value="Myb_DNA-bind_4"/>
</dbReference>
<dbReference type="GO" id="GO:0045893">
    <property type="term" value="P:positive regulation of DNA-templated transcription"/>
    <property type="evidence" value="ECO:0007669"/>
    <property type="project" value="TreeGrafter"/>
</dbReference>
<organism evidence="2 3">
    <name type="scientific">Haemaphysalis longicornis</name>
    <name type="common">Bush tick</name>
    <dbReference type="NCBI Taxonomy" id="44386"/>
    <lineage>
        <taxon>Eukaryota</taxon>
        <taxon>Metazoa</taxon>
        <taxon>Ecdysozoa</taxon>
        <taxon>Arthropoda</taxon>
        <taxon>Chelicerata</taxon>
        <taxon>Arachnida</taxon>
        <taxon>Acari</taxon>
        <taxon>Parasitiformes</taxon>
        <taxon>Ixodida</taxon>
        <taxon>Ixodoidea</taxon>
        <taxon>Ixodidae</taxon>
        <taxon>Haemaphysalinae</taxon>
        <taxon>Haemaphysalis</taxon>
    </lineage>
</organism>
<dbReference type="Pfam" id="PF13837">
    <property type="entry name" value="Myb_DNA-bind_4"/>
    <property type="match status" value="1"/>
</dbReference>
<dbReference type="Gene3D" id="1.10.10.60">
    <property type="entry name" value="Homeodomain-like"/>
    <property type="match status" value="1"/>
</dbReference>
<dbReference type="PANTHER" id="PTHR22666">
    <property type="entry name" value="MYB_SANT-LIKE DNA-BINDING DOMAIN-CONTAINING PROTEIN 1"/>
    <property type="match status" value="1"/>
</dbReference>
<keyword evidence="3" id="KW-1185">Reference proteome</keyword>
<comment type="caution">
    <text evidence="2">The sequence shown here is derived from an EMBL/GenBank/DDBJ whole genome shotgun (WGS) entry which is preliminary data.</text>
</comment>
<dbReference type="GO" id="GO:0016604">
    <property type="term" value="C:nuclear body"/>
    <property type="evidence" value="ECO:0007669"/>
    <property type="project" value="TreeGrafter"/>
</dbReference>
<evidence type="ECO:0000313" key="3">
    <source>
        <dbReference type="Proteomes" id="UP000821853"/>
    </source>
</evidence>
<dbReference type="EMBL" id="JABSTR010000001">
    <property type="protein sequence ID" value="KAH9359878.1"/>
    <property type="molecule type" value="Genomic_DNA"/>
</dbReference>
<dbReference type="VEuPathDB" id="VectorBase:HLOH_064575"/>
<dbReference type="InterPro" id="IPR026095">
    <property type="entry name" value="Myb/SANT-like_DNA-bd_dom_prot"/>
</dbReference>
<protein>
    <recommendedName>
        <fullName evidence="1">Myb/SANT-like DNA-binding domain-containing protein</fullName>
    </recommendedName>
</protein>
<feature type="domain" description="Myb/SANT-like DNA-binding" evidence="1">
    <location>
        <begin position="16"/>
        <end position="78"/>
    </location>
</feature>
<accession>A0A9J6F6P2</accession>
<gene>
    <name evidence="2" type="ORF">HPB48_014410</name>
</gene>
<dbReference type="OrthoDB" id="691673at2759"/>
<reference evidence="2 3" key="1">
    <citation type="journal article" date="2020" name="Cell">
        <title>Large-Scale Comparative Analyses of Tick Genomes Elucidate Their Genetic Diversity and Vector Capacities.</title>
        <authorList>
            <consortium name="Tick Genome and Microbiome Consortium (TIGMIC)"/>
            <person name="Jia N."/>
            <person name="Wang J."/>
            <person name="Shi W."/>
            <person name="Du L."/>
            <person name="Sun Y."/>
            <person name="Zhan W."/>
            <person name="Jiang J.F."/>
            <person name="Wang Q."/>
            <person name="Zhang B."/>
            <person name="Ji P."/>
            <person name="Bell-Sakyi L."/>
            <person name="Cui X.M."/>
            <person name="Yuan T.T."/>
            <person name="Jiang B.G."/>
            <person name="Yang W.F."/>
            <person name="Lam T.T."/>
            <person name="Chang Q.C."/>
            <person name="Ding S.J."/>
            <person name="Wang X.J."/>
            <person name="Zhu J.G."/>
            <person name="Ruan X.D."/>
            <person name="Zhao L."/>
            <person name="Wei J.T."/>
            <person name="Ye R.Z."/>
            <person name="Que T.C."/>
            <person name="Du C.H."/>
            <person name="Zhou Y.H."/>
            <person name="Cheng J.X."/>
            <person name="Dai P.F."/>
            <person name="Guo W.B."/>
            <person name="Han X.H."/>
            <person name="Huang E.J."/>
            <person name="Li L.F."/>
            <person name="Wei W."/>
            <person name="Gao Y.C."/>
            <person name="Liu J.Z."/>
            <person name="Shao H.Z."/>
            <person name="Wang X."/>
            <person name="Wang C.C."/>
            <person name="Yang T.C."/>
            <person name="Huo Q.B."/>
            <person name="Li W."/>
            <person name="Chen H.Y."/>
            <person name="Chen S.E."/>
            <person name="Zhou L.G."/>
            <person name="Ni X.B."/>
            <person name="Tian J.H."/>
            <person name="Sheng Y."/>
            <person name="Liu T."/>
            <person name="Pan Y.S."/>
            <person name="Xia L.Y."/>
            <person name="Li J."/>
            <person name="Zhao F."/>
            <person name="Cao W.C."/>
        </authorList>
    </citation>
    <scope>NUCLEOTIDE SEQUENCE [LARGE SCALE GENOMIC DNA]</scope>
    <source>
        <strain evidence="2">HaeL-2018</strain>
    </source>
</reference>
<dbReference type="PANTHER" id="PTHR22666:SF3">
    <property type="entry name" value="MYB_SANT-LIKE DNA-BINDING DOMAIN-CONTAINING PROTEIN 1"/>
    <property type="match status" value="1"/>
</dbReference>
<sequence>MAASSSCGSATAGDQRTSWTDNEVHTLIRVWENHLRDLRRTARKRKVYIAITAKVEFYGITKTVKAVKGKIENVENTYS</sequence>
<proteinExistence type="predicted"/>
<dbReference type="Proteomes" id="UP000821853">
    <property type="component" value="Chromosome 1"/>
</dbReference>
<evidence type="ECO:0000313" key="2">
    <source>
        <dbReference type="EMBL" id="KAH9359878.1"/>
    </source>
</evidence>
<dbReference type="AlphaFoldDB" id="A0A9J6F6P2"/>